<feature type="region of interest" description="Disordered" evidence="1">
    <location>
        <begin position="422"/>
        <end position="474"/>
    </location>
</feature>
<dbReference type="Proteomes" id="UP000751190">
    <property type="component" value="Unassembled WGS sequence"/>
</dbReference>
<dbReference type="PROSITE" id="PS50020">
    <property type="entry name" value="WW_DOMAIN_2"/>
    <property type="match status" value="2"/>
</dbReference>
<evidence type="ECO:0000256" key="1">
    <source>
        <dbReference type="SAM" id="MobiDB-lite"/>
    </source>
</evidence>
<feature type="domain" description="WW" evidence="2">
    <location>
        <begin position="112"/>
        <end position="140"/>
    </location>
</feature>
<accession>A0A8J5XM11</accession>
<feature type="compositionally biased region" description="Acidic residues" evidence="1">
    <location>
        <begin position="75"/>
        <end position="87"/>
    </location>
</feature>
<evidence type="ECO:0000259" key="2">
    <source>
        <dbReference type="PROSITE" id="PS50020"/>
    </source>
</evidence>
<name>A0A8J5XM11_DIALT</name>
<dbReference type="EMBL" id="JAGTXO010000013">
    <property type="protein sequence ID" value="KAG8464162.1"/>
    <property type="molecule type" value="Genomic_DNA"/>
</dbReference>
<feature type="region of interest" description="Disordered" evidence="1">
    <location>
        <begin position="151"/>
        <end position="186"/>
    </location>
</feature>
<feature type="domain" description="WW" evidence="2">
    <location>
        <begin position="393"/>
        <end position="427"/>
    </location>
</feature>
<dbReference type="InterPro" id="IPR053076">
    <property type="entry name" value="WW_domain_protein"/>
</dbReference>
<proteinExistence type="predicted"/>
<feature type="compositionally biased region" description="Low complexity" evidence="1">
    <location>
        <begin position="48"/>
        <end position="73"/>
    </location>
</feature>
<feature type="compositionally biased region" description="Pro residues" evidence="1">
    <location>
        <begin position="435"/>
        <end position="459"/>
    </location>
</feature>
<dbReference type="OrthoDB" id="195748at2759"/>
<dbReference type="AlphaFoldDB" id="A0A8J5XM11"/>
<protein>
    <recommendedName>
        <fullName evidence="2">WW domain-containing protein</fullName>
    </recommendedName>
</protein>
<dbReference type="InterPro" id="IPR001202">
    <property type="entry name" value="WW_dom"/>
</dbReference>
<feature type="region of interest" description="Disordered" evidence="1">
    <location>
        <begin position="206"/>
        <end position="295"/>
    </location>
</feature>
<dbReference type="CDD" id="cd00201">
    <property type="entry name" value="WW"/>
    <property type="match status" value="1"/>
</dbReference>
<feature type="compositionally biased region" description="Low complexity" evidence="1">
    <location>
        <begin position="93"/>
        <end position="106"/>
    </location>
</feature>
<gene>
    <name evidence="3" type="ORF">KFE25_003225</name>
</gene>
<organism evidence="3 4">
    <name type="scientific">Diacronema lutheri</name>
    <name type="common">Unicellular marine alga</name>
    <name type="synonym">Monochrysis lutheri</name>
    <dbReference type="NCBI Taxonomy" id="2081491"/>
    <lineage>
        <taxon>Eukaryota</taxon>
        <taxon>Haptista</taxon>
        <taxon>Haptophyta</taxon>
        <taxon>Pavlovophyceae</taxon>
        <taxon>Pavlovales</taxon>
        <taxon>Pavlovaceae</taxon>
        <taxon>Diacronema</taxon>
    </lineage>
</organism>
<dbReference type="Gene3D" id="2.20.70.10">
    <property type="match status" value="1"/>
</dbReference>
<reference evidence="3" key="1">
    <citation type="submission" date="2021-05" db="EMBL/GenBank/DDBJ databases">
        <title>The genome of the haptophyte Pavlova lutheri (Diacronema luteri, Pavlovales) - a model for lipid biosynthesis in eukaryotic algae.</title>
        <authorList>
            <person name="Hulatt C.J."/>
            <person name="Posewitz M.C."/>
        </authorList>
    </citation>
    <scope>NUCLEOTIDE SEQUENCE</scope>
    <source>
        <strain evidence="3">NIVA-4/92</strain>
    </source>
</reference>
<dbReference type="OMA" id="ANTRHEY"/>
<dbReference type="Pfam" id="PF00397">
    <property type="entry name" value="WW"/>
    <property type="match status" value="1"/>
</dbReference>
<feature type="compositionally biased region" description="Basic and acidic residues" evidence="1">
    <location>
        <begin position="230"/>
        <end position="244"/>
    </location>
</feature>
<feature type="region of interest" description="Disordered" evidence="1">
    <location>
        <begin position="1"/>
        <end position="106"/>
    </location>
</feature>
<comment type="caution">
    <text evidence="3">The sequence shown here is derived from an EMBL/GenBank/DDBJ whole genome shotgun (WGS) entry which is preliminary data.</text>
</comment>
<dbReference type="InterPro" id="IPR036020">
    <property type="entry name" value="WW_dom_sf"/>
</dbReference>
<feature type="compositionally biased region" description="Pro residues" evidence="1">
    <location>
        <begin position="37"/>
        <end position="47"/>
    </location>
</feature>
<evidence type="ECO:0000313" key="4">
    <source>
        <dbReference type="Proteomes" id="UP000751190"/>
    </source>
</evidence>
<dbReference type="SUPFAM" id="SSF51045">
    <property type="entry name" value="WW domain"/>
    <property type="match status" value="1"/>
</dbReference>
<evidence type="ECO:0000313" key="3">
    <source>
        <dbReference type="EMBL" id="KAG8464162.1"/>
    </source>
</evidence>
<keyword evidence="4" id="KW-1185">Reference proteome</keyword>
<dbReference type="SMART" id="SM00456">
    <property type="entry name" value="WW"/>
    <property type="match status" value="2"/>
</dbReference>
<feature type="compositionally biased region" description="Acidic residues" evidence="1">
    <location>
        <begin position="245"/>
        <end position="260"/>
    </location>
</feature>
<feature type="compositionally biased region" description="Low complexity" evidence="1">
    <location>
        <begin position="153"/>
        <end position="179"/>
    </location>
</feature>
<dbReference type="PANTHER" id="PTHR46697">
    <property type="entry name" value="FORMIN-BINDING PROTEIN 4"/>
    <property type="match status" value="1"/>
</dbReference>
<feature type="compositionally biased region" description="Low complexity" evidence="1">
    <location>
        <begin position="265"/>
        <end position="276"/>
    </location>
</feature>
<dbReference type="PANTHER" id="PTHR46697:SF1">
    <property type="entry name" value="FORMIN-BINDING PROTEIN 4"/>
    <property type="match status" value="1"/>
</dbReference>
<sequence>MGKRGDGGGRRQALNVGNVGSAWRRQAAAEPEIGSPHPSPARPPTPPAVSGGAPGASPHAALAANPLAGLLSAYGDEDEEEEADEGGEGAREGGVVPPAADSAAAPATVAVWTRVLDPASGEPYYWNANSGEVCWELPELRTEPIARAPQVGAIAAAPESAPAPPRAHASAHAPGAEGACSDGDDDDDIAAVLALARRRRADLARQTAELRPDAPEQSPPAGRAVSDGAPMRRDGADGADRADAPGDDLGSDEGSDEEEGEIRADSAPVALAPAATEPDDDGARGGGPRGAPAPAVAALSADHAARDAAVGASTLARVAAAAARGELGALAAELLLRARVLALSPPAQSEHAQWLCATLSARVDDWRAGALAEGYFGARLGEACAQLAQLELAALPAGWSRGWDSAQARYYFACPRTGAAHWTLPDGAPREGDEPPPPPPPPEDEPPPPPPPTPPPHPQPHAAELRARAEAAAGAAAAPASVSAARARAKPSASAKAAGALKAARNGADVDGAPAPKRAALGSSRRLVDEMIHRWQAVRATEQAHAAEERARAEPPTRAELDAQRQAELREWHASAASDPALVAANPNFLPLGHGRVAPDAWRERIARAKLRARASDAAAGAV</sequence>